<evidence type="ECO:0000256" key="2">
    <source>
        <dbReference type="ARBA" id="ARBA00010510"/>
    </source>
</evidence>
<dbReference type="GO" id="GO:0008320">
    <property type="term" value="F:protein transmembrane transporter activity"/>
    <property type="evidence" value="ECO:0007669"/>
    <property type="project" value="EnsemblFungi"/>
</dbReference>
<dbReference type="GO" id="GO:0030150">
    <property type="term" value="P:protein import into mitochondrial matrix"/>
    <property type="evidence" value="ECO:0007669"/>
    <property type="project" value="EnsemblFungi"/>
</dbReference>
<gene>
    <name evidence="10" type="ORF">CANCADRAFT_141502</name>
</gene>
<comment type="subcellular location">
    <subcellularLocation>
        <location evidence="1">Mitochondrion outer membrane</location>
        <topology evidence="1">Multi-pass membrane protein</topology>
    </subcellularLocation>
</comment>
<keyword evidence="7" id="KW-0653">Protein transport</keyword>
<keyword evidence="6" id="KW-1000">Mitochondrion outer membrane</keyword>
<keyword evidence="11" id="KW-1185">Reference proteome</keyword>
<evidence type="ECO:0008006" key="12">
    <source>
        <dbReference type="Google" id="ProtNLM"/>
    </source>
</evidence>
<keyword evidence="3" id="KW-0813">Transport</keyword>
<dbReference type="OrthoDB" id="19656at2759"/>
<evidence type="ECO:0000313" key="11">
    <source>
        <dbReference type="Proteomes" id="UP000095023"/>
    </source>
</evidence>
<evidence type="ECO:0000256" key="8">
    <source>
        <dbReference type="ARBA" id="ARBA00023128"/>
    </source>
</evidence>
<keyword evidence="8" id="KW-0496">Mitochondrion</keyword>
<comment type="similarity">
    <text evidence="2">Belongs to the Tom40 family.</text>
</comment>
<dbReference type="Pfam" id="PF01459">
    <property type="entry name" value="Porin_3"/>
    <property type="match status" value="1"/>
</dbReference>
<keyword evidence="9" id="KW-0472">Membrane</keyword>
<keyword evidence="5" id="KW-0812">Transmembrane</keyword>
<proteinExistence type="inferred from homology"/>
<dbReference type="InterPro" id="IPR023614">
    <property type="entry name" value="Porin_dom_sf"/>
</dbReference>
<evidence type="ECO:0000313" key="10">
    <source>
        <dbReference type="EMBL" id="ODV89620.1"/>
    </source>
</evidence>
<reference evidence="11" key="1">
    <citation type="submission" date="2016-02" db="EMBL/GenBank/DDBJ databases">
        <title>Comparative genomics of biotechnologically important yeasts.</title>
        <authorList>
            <consortium name="DOE Joint Genome Institute"/>
            <person name="Riley R."/>
            <person name="Haridas S."/>
            <person name="Wolfe K.H."/>
            <person name="Lopes M.R."/>
            <person name="Hittinger C.T."/>
            <person name="Goker M."/>
            <person name="Salamov A."/>
            <person name="Wisecaver J."/>
            <person name="Long T.M."/>
            <person name="Aerts A.L."/>
            <person name="Barry K."/>
            <person name="Choi C."/>
            <person name="Clum A."/>
            <person name="Coughlan A.Y."/>
            <person name="Deshpande S."/>
            <person name="Douglass A.P."/>
            <person name="Hanson S.J."/>
            <person name="Klenk H.-P."/>
            <person name="Labutti K."/>
            <person name="Lapidus A."/>
            <person name="Lindquist E."/>
            <person name="Lipzen A."/>
            <person name="Meier-Kolthoff J.P."/>
            <person name="Ohm R.A."/>
            <person name="Otillar R.P."/>
            <person name="Pangilinan J."/>
            <person name="Peng Y."/>
            <person name="Rokas A."/>
            <person name="Rosa C.A."/>
            <person name="Scheuner C."/>
            <person name="Sibirny A.A."/>
            <person name="Slot J.C."/>
            <person name="Stielow J.B."/>
            <person name="Sun H."/>
            <person name="Kurtzman C.P."/>
            <person name="Blackwell M."/>
            <person name="Jeffries T.W."/>
            <person name="Grigoriev I.V."/>
        </authorList>
    </citation>
    <scope>NUCLEOTIDE SEQUENCE [LARGE SCALE GENOMIC DNA]</scope>
    <source>
        <strain evidence="11">NRRL Y-17796</strain>
    </source>
</reference>
<evidence type="ECO:0000256" key="6">
    <source>
        <dbReference type="ARBA" id="ARBA00022787"/>
    </source>
</evidence>
<dbReference type="InterPro" id="IPR027246">
    <property type="entry name" value="Porin_Euk/Tom40"/>
</dbReference>
<evidence type="ECO:0000256" key="3">
    <source>
        <dbReference type="ARBA" id="ARBA00022448"/>
    </source>
</evidence>
<dbReference type="EMBL" id="KV453843">
    <property type="protein sequence ID" value="ODV89620.1"/>
    <property type="molecule type" value="Genomic_DNA"/>
</dbReference>
<dbReference type="AlphaFoldDB" id="A0A1E4TCX9"/>
<dbReference type="InterPro" id="IPR037930">
    <property type="entry name" value="Tom40"/>
</dbReference>
<dbReference type="GO" id="GO:0045040">
    <property type="term" value="P:protein insertion into mitochondrial outer membrane"/>
    <property type="evidence" value="ECO:0007669"/>
    <property type="project" value="EnsemblFungi"/>
</dbReference>
<dbReference type="PANTHER" id="PTHR10802">
    <property type="entry name" value="MITOCHONDRIAL IMPORT RECEPTOR SUBUNIT TOM40"/>
    <property type="match status" value="1"/>
</dbReference>
<evidence type="ECO:0000256" key="5">
    <source>
        <dbReference type="ARBA" id="ARBA00022692"/>
    </source>
</evidence>
<dbReference type="GO" id="GO:0005742">
    <property type="term" value="C:mitochondrial outer membrane translocase complex"/>
    <property type="evidence" value="ECO:0007669"/>
    <property type="project" value="EnsemblFungi"/>
</dbReference>
<sequence>MSVPIAQLGAPGSLPAPDAVIEVPQRSWYETAPVLSHISAAYEAVAARRKALGLTNPGSAENINKEVAKDVFLKNNMFTGLRAELAKGLSIMPSFQTTHIFSIGGAGFPPYQFGTYYATDDVFAQAGISSDGSMNGRFNFRNGPNMIFKSAAQAAPGQPFMMQLEQDVAGPDFSLNFKALYPSILDNTLTGVFVGSMLQSVTPKLSLGLETMWSKMAAAQPADAAVSYMGRYVSGDWIASAQIQPQGILQASFWRKVAERVEAGVECQITAGAAAMRNASPEMLMMGAIPATEGVTTLGARYEFKTSMYRAQVDSTGKVACTLDRRVLPNVMLQFAGEIDHATTACKVGVGIQVEYGGEEPPFGEDGTPLELKQISPPV</sequence>
<dbReference type="Proteomes" id="UP000095023">
    <property type="component" value="Unassembled WGS sequence"/>
</dbReference>
<keyword evidence="4" id="KW-1134">Transmembrane beta strand</keyword>
<protein>
    <recommendedName>
        <fullName evidence="12">Mitochondrial import receptor subunit TOM40</fullName>
    </recommendedName>
</protein>
<accession>A0A1E4TCX9</accession>
<evidence type="ECO:0000256" key="9">
    <source>
        <dbReference type="ARBA" id="ARBA00023136"/>
    </source>
</evidence>
<dbReference type="Gene3D" id="2.40.160.10">
    <property type="entry name" value="Porin"/>
    <property type="match status" value="1"/>
</dbReference>
<evidence type="ECO:0000256" key="1">
    <source>
        <dbReference type="ARBA" id="ARBA00004374"/>
    </source>
</evidence>
<evidence type="ECO:0000256" key="7">
    <source>
        <dbReference type="ARBA" id="ARBA00022927"/>
    </source>
</evidence>
<evidence type="ECO:0000256" key="4">
    <source>
        <dbReference type="ARBA" id="ARBA00022452"/>
    </source>
</evidence>
<organism evidence="10 11">
    <name type="scientific">Tortispora caseinolytica NRRL Y-17796</name>
    <dbReference type="NCBI Taxonomy" id="767744"/>
    <lineage>
        <taxon>Eukaryota</taxon>
        <taxon>Fungi</taxon>
        <taxon>Dikarya</taxon>
        <taxon>Ascomycota</taxon>
        <taxon>Saccharomycotina</taxon>
        <taxon>Trigonopsidomycetes</taxon>
        <taxon>Trigonopsidales</taxon>
        <taxon>Trigonopsidaceae</taxon>
        <taxon>Tortispora</taxon>
    </lineage>
</organism>
<name>A0A1E4TCX9_9ASCO</name>
<dbReference type="CDD" id="cd07305">
    <property type="entry name" value="Porin3_Tom40"/>
    <property type="match status" value="1"/>
</dbReference>